<protein>
    <submittedName>
        <fullName evidence="2">Uncharacterized protein</fullName>
    </submittedName>
</protein>
<accession>A0AAV9PJD2</accession>
<feature type="compositionally biased region" description="Pro residues" evidence="1">
    <location>
        <begin position="1"/>
        <end position="10"/>
    </location>
</feature>
<keyword evidence="3" id="KW-1185">Reference proteome</keyword>
<dbReference type="GeneID" id="89925306"/>
<dbReference type="AlphaFoldDB" id="A0AAV9PJD2"/>
<feature type="region of interest" description="Disordered" evidence="1">
    <location>
        <begin position="1"/>
        <end position="157"/>
    </location>
</feature>
<gene>
    <name evidence="2" type="ORF">LTR77_003960</name>
</gene>
<sequence>MSPSPRSSPPRRPEDEMPGVPVSHPNEDDDFDAEGIQVSSMKTAVDSTPADTERDAAAERAQPPLPPTPSVPAHSTMGPPTLPSPKSNGQSGPAKVPPSGQGSKKPSPPRTNGGQMVNDPSRQMPNSSHEVYSAARHGPEIDEDQGSPELSDQSDPEDRIENFDWTDHESRYHAKMNEFRETENEIVNEFRSLCQYFDVWARAGADQEVDRSFKRMKTQAALVQHHEDELEKTRQHYIEVVNAFKGALALLQR</sequence>
<reference evidence="2 3" key="1">
    <citation type="submission" date="2023-08" db="EMBL/GenBank/DDBJ databases">
        <title>Black Yeasts Isolated from many extreme environments.</title>
        <authorList>
            <person name="Coleine C."/>
            <person name="Stajich J.E."/>
            <person name="Selbmann L."/>
        </authorList>
    </citation>
    <scope>NUCLEOTIDE SEQUENCE [LARGE SCALE GENOMIC DNA]</scope>
    <source>
        <strain evidence="2 3">CCFEE 5935</strain>
    </source>
</reference>
<comment type="caution">
    <text evidence="2">The sequence shown here is derived from an EMBL/GenBank/DDBJ whole genome shotgun (WGS) entry which is preliminary data.</text>
</comment>
<proteinExistence type="predicted"/>
<dbReference type="RefSeq" id="XP_064661166.1">
    <property type="nucleotide sequence ID" value="XM_064801215.1"/>
</dbReference>
<dbReference type="EMBL" id="JAVRRT010000005">
    <property type="protein sequence ID" value="KAK5172322.1"/>
    <property type="molecule type" value="Genomic_DNA"/>
</dbReference>
<feature type="compositionally biased region" description="Polar residues" evidence="1">
    <location>
        <begin position="37"/>
        <end position="46"/>
    </location>
</feature>
<feature type="compositionally biased region" description="Polar residues" evidence="1">
    <location>
        <begin position="110"/>
        <end position="130"/>
    </location>
</feature>
<organism evidence="2 3">
    <name type="scientific">Saxophila tyrrhenica</name>
    <dbReference type="NCBI Taxonomy" id="1690608"/>
    <lineage>
        <taxon>Eukaryota</taxon>
        <taxon>Fungi</taxon>
        <taxon>Dikarya</taxon>
        <taxon>Ascomycota</taxon>
        <taxon>Pezizomycotina</taxon>
        <taxon>Dothideomycetes</taxon>
        <taxon>Dothideomycetidae</taxon>
        <taxon>Mycosphaerellales</taxon>
        <taxon>Extremaceae</taxon>
        <taxon>Saxophila</taxon>
    </lineage>
</organism>
<evidence type="ECO:0000256" key="1">
    <source>
        <dbReference type="SAM" id="MobiDB-lite"/>
    </source>
</evidence>
<dbReference type="Proteomes" id="UP001337655">
    <property type="component" value="Unassembled WGS sequence"/>
</dbReference>
<evidence type="ECO:0000313" key="3">
    <source>
        <dbReference type="Proteomes" id="UP001337655"/>
    </source>
</evidence>
<evidence type="ECO:0000313" key="2">
    <source>
        <dbReference type="EMBL" id="KAK5172322.1"/>
    </source>
</evidence>
<name>A0AAV9PJD2_9PEZI</name>